<organism evidence="1 2">
    <name type="scientific">Aspergillus ellipticus CBS 707.79</name>
    <dbReference type="NCBI Taxonomy" id="1448320"/>
    <lineage>
        <taxon>Eukaryota</taxon>
        <taxon>Fungi</taxon>
        <taxon>Dikarya</taxon>
        <taxon>Ascomycota</taxon>
        <taxon>Pezizomycotina</taxon>
        <taxon>Eurotiomycetes</taxon>
        <taxon>Eurotiomycetidae</taxon>
        <taxon>Eurotiales</taxon>
        <taxon>Aspergillaceae</taxon>
        <taxon>Aspergillus</taxon>
        <taxon>Aspergillus subgen. Circumdati</taxon>
    </lineage>
</organism>
<reference evidence="1 2" key="1">
    <citation type="submission" date="2018-02" db="EMBL/GenBank/DDBJ databases">
        <title>The genomes of Aspergillus section Nigri reveals drivers in fungal speciation.</title>
        <authorList>
            <consortium name="DOE Joint Genome Institute"/>
            <person name="Vesth T.C."/>
            <person name="Nybo J."/>
            <person name="Theobald S."/>
            <person name="Brandl J."/>
            <person name="Frisvad J.C."/>
            <person name="Nielsen K.F."/>
            <person name="Lyhne E.K."/>
            <person name="Kogle M.E."/>
            <person name="Kuo A."/>
            <person name="Riley R."/>
            <person name="Clum A."/>
            <person name="Nolan M."/>
            <person name="Lipzen A."/>
            <person name="Salamov A."/>
            <person name="Henrissat B."/>
            <person name="Wiebenga A."/>
            <person name="De vries R.P."/>
            <person name="Grigoriev I.V."/>
            <person name="Mortensen U.H."/>
            <person name="Andersen M.R."/>
            <person name="Baker S.E."/>
        </authorList>
    </citation>
    <scope>NUCLEOTIDE SEQUENCE [LARGE SCALE GENOMIC DNA]</scope>
    <source>
        <strain evidence="1 2">CBS 707.79</strain>
    </source>
</reference>
<dbReference type="AlphaFoldDB" id="A0A319DBL4"/>
<evidence type="ECO:0000313" key="2">
    <source>
        <dbReference type="Proteomes" id="UP000247810"/>
    </source>
</evidence>
<gene>
    <name evidence="1" type="ORF">BO71DRAFT_226392</name>
</gene>
<accession>A0A319DBL4</accession>
<name>A0A319DBL4_9EURO</name>
<dbReference type="Proteomes" id="UP000247810">
    <property type="component" value="Unassembled WGS sequence"/>
</dbReference>
<keyword evidence="2" id="KW-1185">Reference proteome</keyword>
<proteinExistence type="predicted"/>
<dbReference type="VEuPathDB" id="FungiDB:BO71DRAFT_226392"/>
<protein>
    <submittedName>
        <fullName evidence="1">Uncharacterized protein</fullName>
    </submittedName>
</protein>
<dbReference type="EMBL" id="KZ825868">
    <property type="protein sequence ID" value="PYH94611.1"/>
    <property type="molecule type" value="Genomic_DNA"/>
</dbReference>
<sequence length="160" mass="18342">MVAQANHESRLRLGSRCLAANLHNCNPSTAYLDDTIPHVFTKKEKKKKTTRRLSPLWLSHHQNPPTSRVLAIPNTQDSKNKRHFPNPSNRNNFTTPLPHAIPHNNLLWYTAHSKLTPLCHHHLSSIQLISPLPSRPQLSKVQRDPFFPLRDIAIPIADFR</sequence>
<evidence type="ECO:0000313" key="1">
    <source>
        <dbReference type="EMBL" id="PYH94611.1"/>
    </source>
</evidence>